<dbReference type="AlphaFoldDB" id="A0A4Y3TNQ2"/>
<comment type="caution">
    <text evidence="1">The sequence shown here is derived from an EMBL/GenBank/DDBJ whole genome shotgun (WGS) entry which is preliminary data.</text>
</comment>
<protein>
    <submittedName>
        <fullName evidence="1">Uncharacterized protein</fullName>
    </submittedName>
</protein>
<dbReference type="Proteomes" id="UP000317617">
    <property type="component" value="Unassembled WGS sequence"/>
</dbReference>
<name>A0A4Y3TNQ2_9PROT</name>
<gene>
    <name evidence="1" type="ORF">AOR01nite_11340</name>
</gene>
<evidence type="ECO:0000313" key="1">
    <source>
        <dbReference type="EMBL" id="GEB82657.1"/>
    </source>
</evidence>
<keyword evidence="2" id="KW-1185">Reference proteome</keyword>
<dbReference type="EMBL" id="BJMU01000004">
    <property type="protein sequence ID" value="GEB82657.1"/>
    <property type="molecule type" value="Genomic_DNA"/>
</dbReference>
<reference evidence="1 2" key="1">
    <citation type="submission" date="2019-06" db="EMBL/GenBank/DDBJ databases">
        <title>Whole genome shotgun sequence of Acetobacter orleanensis NBRC 13752.</title>
        <authorList>
            <person name="Hosoyama A."/>
            <person name="Uohara A."/>
            <person name="Ohji S."/>
            <person name="Ichikawa N."/>
        </authorList>
    </citation>
    <scope>NUCLEOTIDE SEQUENCE [LARGE SCALE GENOMIC DNA]</scope>
    <source>
        <strain evidence="1 2">NBRC 13752</strain>
    </source>
</reference>
<sequence length="92" mass="10702">MDIECHNSFTFYVRRIIDNKRVIFHFLICFGTTHDIQESLSGFNHFDVRVCGAELVLPRGFREAETGAKAHHRCSCKKGSSQAHKDWRSAWF</sequence>
<proteinExistence type="predicted"/>
<accession>A0A4Y3TNQ2</accession>
<organism evidence="1 2">
    <name type="scientific">Acetobacter orleanensis</name>
    <dbReference type="NCBI Taxonomy" id="104099"/>
    <lineage>
        <taxon>Bacteria</taxon>
        <taxon>Pseudomonadati</taxon>
        <taxon>Pseudomonadota</taxon>
        <taxon>Alphaproteobacteria</taxon>
        <taxon>Acetobacterales</taxon>
        <taxon>Acetobacteraceae</taxon>
        <taxon>Acetobacter</taxon>
    </lineage>
</organism>
<evidence type="ECO:0000313" key="2">
    <source>
        <dbReference type="Proteomes" id="UP000317617"/>
    </source>
</evidence>